<evidence type="ECO:0000256" key="3">
    <source>
        <dbReference type="ARBA" id="ARBA00022448"/>
    </source>
</evidence>
<feature type="transmembrane region" description="Helical" evidence="8">
    <location>
        <begin position="222"/>
        <end position="244"/>
    </location>
</feature>
<dbReference type="Proteomes" id="UP000035721">
    <property type="component" value="Unassembled WGS sequence"/>
</dbReference>
<comment type="caution">
    <text evidence="9">The sequence shown here is derived from an EMBL/GenBank/DDBJ whole genome shotgun (WGS) entry which is preliminary data.</text>
</comment>
<evidence type="ECO:0000313" key="10">
    <source>
        <dbReference type="Proteomes" id="UP000035721"/>
    </source>
</evidence>
<dbReference type="Pfam" id="PF01032">
    <property type="entry name" value="FecCD"/>
    <property type="match status" value="1"/>
</dbReference>
<feature type="transmembrane region" description="Helical" evidence="8">
    <location>
        <begin position="304"/>
        <end position="325"/>
    </location>
</feature>
<dbReference type="RefSeq" id="WP_053080133.1">
    <property type="nucleotide sequence ID" value="NZ_HF570958.1"/>
</dbReference>
<evidence type="ECO:0000256" key="4">
    <source>
        <dbReference type="ARBA" id="ARBA00022475"/>
    </source>
</evidence>
<dbReference type="EMBL" id="CAJB01000197">
    <property type="protein sequence ID" value="CCH78328.1"/>
    <property type="molecule type" value="Genomic_DNA"/>
</dbReference>
<feature type="transmembrane region" description="Helical" evidence="8">
    <location>
        <begin position="122"/>
        <end position="142"/>
    </location>
</feature>
<keyword evidence="5 8" id="KW-0812">Transmembrane</keyword>
<keyword evidence="4" id="KW-1003">Cell membrane</keyword>
<evidence type="ECO:0000256" key="2">
    <source>
        <dbReference type="ARBA" id="ARBA00007935"/>
    </source>
</evidence>
<sequence>MTATSARPVSRVGASRSRRHVLWHVGGLSLRFERRAAWTYAVLTLFVCGLGLFALTLGDYGVDVPQVVAALLGRADDPLAQYFVTDVRAPRIVAALLVGAALGVSGAIFQTISGNPLGSPDVIGFSTGAATGALVAIIVGGASPSGVAVGAVLGGIAAAAAVYLLAWRGGVAGFRLVLVGIGVAAALRAVNALLVVKAPLDAAQAAEQWLAGSLNGASWSKLSWLGAALLVLTPITVGLFRGLAMLPLGDELAGGLGVRVQRLRLLVVLVGVALVALATAAAGPVAFVALAAPHLVRRLTRTGGIALAGAALMGAALTLASDVIAQRIFAPTQLAVGVVTGSLGGCYLIVLLALEWRRHRG</sequence>
<organism evidence="9 10">
    <name type="scientific">Nostocoides japonicum T1-X7</name>
    <dbReference type="NCBI Taxonomy" id="1194083"/>
    <lineage>
        <taxon>Bacteria</taxon>
        <taxon>Bacillati</taxon>
        <taxon>Actinomycetota</taxon>
        <taxon>Actinomycetes</taxon>
        <taxon>Micrococcales</taxon>
        <taxon>Intrasporangiaceae</taxon>
        <taxon>Nostocoides</taxon>
    </lineage>
</organism>
<name>A0A077LWM4_9MICO</name>
<comment type="similarity">
    <text evidence="2">Belongs to the binding-protein-dependent transport system permease family. FecCD subfamily.</text>
</comment>
<dbReference type="GO" id="GO:0005886">
    <property type="term" value="C:plasma membrane"/>
    <property type="evidence" value="ECO:0007669"/>
    <property type="project" value="UniProtKB-SubCell"/>
</dbReference>
<evidence type="ECO:0000313" key="9">
    <source>
        <dbReference type="EMBL" id="CCH78328.1"/>
    </source>
</evidence>
<feature type="transmembrane region" description="Helical" evidence="8">
    <location>
        <begin position="37"/>
        <end position="57"/>
    </location>
</feature>
<evidence type="ECO:0000256" key="8">
    <source>
        <dbReference type="SAM" id="Phobius"/>
    </source>
</evidence>
<evidence type="ECO:0000256" key="7">
    <source>
        <dbReference type="ARBA" id="ARBA00023136"/>
    </source>
</evidence>
<dbReference type="GO" id="GO:0033214">
    <property type="term" value="P:siderophore-iron import into cell"/>
    <property type="evidence" value="ECO:0007669"/>
    <property type="project" value="TreeGrafter"/>
</dbReference>
<keyword evidence="6 8" id="KW-1133">Transmembrane helix</keyword>
<feature type="transmembrane region" description="Helical" evidence="8">
    <location>
        <begin position="334"/>
        <end position="354"/>
    </location>
</feature>
<evidence type="ECO:0000256" key="1">
    <source>
        <dbReference type="ARBA" id="ARBA00004651"/>
    </source>
</evidence>
<dbReference type="STRING" id="1194083.BN12_2760002"/>
<dbReference type="CDD" id="cd06550">
    <property type="entry name" value="TM_ABC_iron-siderophores_like"/>
    <property type="match status" value="1"/>
</dbReference>
<accession>A0A077LWM4</accession>
<dbReference type="Gene3D" id="1.10.3470.10">
    <property type="entry name" value="ABC transporter involved in vitamin B12 uptake, BtuC"/>
    <property type="match status" value="1"/>
</dbReference>
<feature type="transmembrane region" description="Helical" evidence="8">
    <location>
        <begin position="265"/>
        <end position="292"/>
    </location>
</feature>
<protein>
    <submittedName>
        <fullName evidence="9">Iron-enterobactin transporter subunit membrane component of ABC superfamily</fullName>
    </submittedName>
</protein>
<dbReference type="GO" id="GO:0022857">
    <property type="term" value="F:transmembrane transporter activity"/>
    <property type="evidence" value="ECO:0007669"/>
    <property type="project" value="InterPro"/>
</dbReference>
<dbReference type="OrthoDB" id="4455417at2"/>
<proteinExistence type="inferred from homology"/>
<dbReference type="SUPFAM" id="SSF81345">
    <property type="entry name" value="ABC transporter involved in vitamin B12 uptake, BtuC"/>
    <property type="match status" value="1"/>
</dbReference>
<reference evidence="9 10" key="1">
    <citation type="journal article" date="2013" name="ISME J.">
        <title>A metabolic model for members of the genus Tetrasphaera involved in enhanced biological phosphorus removal.</title>
        <authorList>
            <person name="Kristiansen R."/>
            <person name="Nguyen H.T.T."/>
            <person name="Saunders A.M."/>
            <person name="Nielsen J.L."/>
            <person name="Wimmer R."/>
            <person name="Le V.Q."/>
            <person name="McIlroy S.J."/>
            <person name="Petrovski S."/>
            <person name="Seviour R.J."/>
            <person name="Calteau A."/>
            <person name="Nielsen K.L."/>
            <person name="Nielsen P.H."/>
        </authorList>
    </citation>
    <scope>NUCLEOTIDE SEQUENCE [LARGE SCALE GENOMIC DNA]</scope>
    <source>
        <strain evidence="9 10">T1-X7</strain>
    </source>
</reference>
<dbReference type="InterPro" id="IPR037294">
    <property type="entry name" value="ABC_BtuC-like"/>
</dbReference>
<keyword evidence="7 8" id="KW-0472">Membrane</keyword>
<feature type="transmembrane region" description="Helical" evidence="8">
    <location>
        <begin position="148"/>
        <end position="167"/>
    </location>
</feature>
<keyword evidence="10" id="KW-1185">Reference proteome</keyword>
<evidence type="ECO:0000256" key="5">
    <source>
        <dbReference type="ARBA" id="ARBA00022692"/>
    </source>
</evidence>
<dbReference type="PANTHER" id="PTHR30472:SF24">
    <property type="entry name" value="FERRIC ENTEROBACTIN TRANSPORT SYSTEM PERMEASE PROTEIN FEPG"/>
    <property type="match status" value="1"/>
</dbReference>
<dbReference type="PANTHER" id="PTHR30472">
    <property type="entry name" value="FERRIC ENTEROBACTIN TRANSPORT SYSTEM PERMEASE PROTEIN"/>
    <property type="match status" value="1"/>
</dbReference>
<feature type="transmembrane region" description="Helical" evidence="8">
    <location>
        <begin position="174"/>
        <end position="196"/>
    </location>
</feature>
<dbReference type="AlphaFoldDB" id="A0A077LWM4"/>
<gene>
    <name evidence="9" type="primary">fepG</name>
    <name evidence="9" type="ORF">BN12_2760002</name>
</gene>
<keyword evidence="3" id="KW-0813">Transport</keyword>
<dbReference type="InterPro" id="IPR000522">
    <property type="entry name" value="ABC_transptr_permease_BtuC"/>
</dbReference>
<evidence type="ECO:0000256" key="6">
    <source>
        <dbReference type="ARBA" id="ARBA00022989"/>
    </source>
</evidence>
<comment type="subcellular location">
    <subcellularLocation>
        <location evidence="1">Cell membrane</location>
        <topology evidence="1">Multi-pass membrane protein</topology>
    </subcellularLocation>
</comment>
<feature type="transmembrane region" description="Helical" evidence="8">
    <location>
        <begin position="92"/>
        <end position="110"/>
    </location>
</feature>